<dbReference type="Pfam" id="PF13489">
    <property type="entry name" value="Methyltransf_23"/>
    <property type="match status" value="1"/>
</dbReference>
<dbReference type="PROSITE" id="PS50011">
    <property type="entry name" value="PROTEIN_KINASE_DOM"/>
    <property type="match status" value="1"/>
</dbReference>
<dbReference type="CDD" id="cd02440">
    <property type="entry name" value="AdoMet_MTases"/>
    <property type="match status" value="1"/>
</dbReference>
<sequence>MGETAGHRAAGETVPRPMAMLAEAMTAALLEFGSRTGLAAALGAGPADVAELSRRAGGDARMTEEWLRGLVAAGFATRTDAGYTWAPEAVAWFGTPGGPADLQPGLALSGALTRCVPAAADAFPLGGVLESERYPRELADAMQRMSTQWTTFLLPGIWLPAVPGLTDALRAGGRVAEIGCASGETLESLATTFPRITAEGFDLDERLTKTGNARLSEHGLADRVVLRPVDAATGMTGHYDLVLALSVLHDATDPPALMRAAASALRPSGCLLVVESPPVSGPLAAMLLTTSLLYCVPTTAARGGRPLGTLGLPPEALLPLAEEAGLRPVPDLPAVHPLVAASAFRRPDAVTRPAPVPLPETGRLPRAGRGRIGARALHLTARTGLAAARLGPLWTADRLRGGRAAAQVRLARRIVRVLERLGPAYVKFGQMLASRVDLFPAEVTEQLGTLHDDVTPMADAEFRRQLALAGRQQPNLRRLRMTGRRLGSGSIACVYEAIEPDGNPVAVKLQREGVAESMSVDLALMSSVTRRAERLPAAGGAPLADLVGYLGRALYGQIDFVREAACTRRLAANLAHHPGIVVPRVRDEYTCGAALVTDLVDGLTGGSPPELGAAVRDDAASRALSAVGAMIFRDGFVHCDLHPGNIYVRQDGSVVMLDAGYSVEIPEAVGRALRDFFVNLALRNGTRCGEVMYDSAFPGGPPPRHSAADRTAFAAEIADLVRAATADRFDMTDFGPKVFESQKKFGVHPPADFAFPLMSLMIVEGTLRRWWPGLQIPAATGLG</sequence>
<organism evidence="2 3">
    <name type="scientific">Amycolatopsis vastitatis</name>
    <dbReference type="NCBI Taxonomy" id="1905142"/>
    <lineage>
        <taxon>Bacteria</taxon>
        <taxon>Bacillati</taxon>
        <taxon>Actinomycetota</taxon>
        <taxon>Actinomycetes</taxon>
        <taxon>Pseudonocardiales</taxon>
        <taxon>Pseudonocardiaceae</taxon>
        <taxon>Amycolatopsis</taxon>
    </lineage>
</organism>
<dbReference type="InterPro" id="IPR011009">
    <property type="entry name" value="Kinase-like_dom_sf"/>
</dbReference>
<dbReference type="Gene3D" id="1.10.10.10">
    <property type="entry name" value="Winged helix-like DNA-binding domain superfamily/Winged helix DNA-binding domain"/>
    <property type="match status" value="1"/>
</dbReference>
<dbReference type="InterPro" id="IPR036390">
    <property type="entry name" value="WH_DNA-bd_sf"/>
</dbReference>
<dbReference type="InterPro" id="IPR052402">
    <property type="entry name" value="ADCK_kinase"/>
</dbReference>
<dbReference type="InterPro" id="IPR029063">
    <property type="entry name" value="SAM-dependent_MTases_sf"/>
</dbReference>
<evidence type="ECO:0000313" key="2">
    <source>
        <dbReference type="EMBL" id="OXM65904.1"/>
    </source>
</evidence>
<dbReference type="InterPro" id="IPR036388">
    <property type="entry name" value="WH-like_DNA-bd_sf"/>
</dbReference>
<dbReference type="Pfam" id="PF03109">
    <property type="entry name" value="ABC1"/>
    <property type="match status" value="1"/>
</dbReference>
<dbReference type="PANTHER" id="PTHR45890:SF1">
    <property type="entry name" value="AARF DOMAIN CONTAINING KINASE 2"/>
    <property type="match status" value="1"/>
</dbReference>
<name>A0A229T4P8_9PSEU</name>
<proteinExistence type="predicted"/>
<keyword evidence="3" id="KW-1185">Reference proteome</keyword>
<protein>
    <recommendedName>
        <fullName evidence="1">Protein kinase domain-containing protein</fullName>
    </recommendedName>
</protein>
<dbReference type="SMART" id="SM00220">
    <property type="entry name" value="S_TKc"/>
    <property type="match status" value="1"/>
</dbReference>
<dbReference type="GO" id="GO:0004672">
    <property type="term" value="F:protein kinase activity"/>
    <property type="evidence" value="ECO:0007669"/>
    <property type="project" value="InterPro"/>
</dbReference>
<dbReference type="Gene3D" id="1.10.510.10">
    <property type="entry name" value="Transferase(Phosphotransferase) domain 1"/>
    <property type="match status" value="1"/>
</dbReference>
<dbReference type="Proteomes" id="UP000215199">
    <property type="component" value="Unassembled WGS sequence"/>
</dbReference>
<dbReference type="Gene3D" id="3.40.50.150">
    <property type="entry name" value="Vaccinia Virus protein VP39"/>
    <property type="match status" value="1"/>
</dbReference>
<reference evidence="3" key="1">
    <citation type="submission" date="2017-07" db="EMBL/GenBank/DDBJ databases">
        <title>Comparative genome mining reveals phylogenetic distribution patterns of secondary metabolites in Amycolatopsis.</title>
        <authorList>
            <person name="Adamek M."/>
            <person name="Alanjary M."/>
            <person name="Sales-Ortells H."/>
            <person name="Goodfellow M."/>
            <person name="Bull A.T."/>
            <person name="Kalinowski J."/>
            <person name="Ziemert N."/>
        </authorList>
    </citation>
    <scope>NUCLEOTIDE SEQUENCE [LARGE SCALE GENOMIC DNA]</scope>
    <source>
        <strain evidence="3">H5</strain>
    </source>
</reference>
<dbReference type="RefSeq" id="WP_093949266.1">
    <property type="nucleotide sequence ID" value="NZ_NMUL01000021.1"/>
</dbReference>
<dbReference type="EMBL" id="NMUL01000021">
    <property type="protein sequence ID" value="OXM65904.1"/>
    <property type="molecule type" value="Genomic_DNA"/>
</dbReference>
<dbReference type="AlphaFoldDB" id="A0A229T4P8"/>
<evidence type="ECO:0000259" key="1">
    <source>
        <dbReference type="PROSITE" id="PS50011"/>
    </source>
</evidence>
<dbReference type="SUPFAM" id="SSF53335">
    <property type="entry name" value="S-adenosyl-L-methionine-dependent methyltransferases"/>
    <property type="match status" value="1"/>
</dbReference>
<gene>
    <name evidence="2" type="ORF">CF165_21200</name>
</gene>
<dbReference type="GO" id="GO:0005524">
    <property type="term" value="F:ATP binding"/>
    <property type="evidence" value="ECO:0007669"/>
    <property type="project" value="InterPro"/>
</dbReference>
<dbReference type="SUPFAM" id="SSF56112">
    <property type="entry name" value="Protein kinase-like (PK-like)"/>
    <property type="match status" value="1"/>
</dbReference>
<dbReference type="CDD" id="cd05121">
    <property type="entry name" value="ABC1_ADCK3-like"/>
    <property type="match status" value="1"/>
</dbReference>
<comment type="caution">
    <text evidence="2">The sequence shown here is derived from an EMBL/GenBank/DDBJ whole genome shotgun (WGS) entry which is preliminary data.</text>
</comment>
<evidence type="ECO:0000313" key="3">
    <source>
        <dbReference type="Proteomes" id="UP000215199"/>
    </source>
</evidence>
<feature type="domain" description="Protein kinase" evidence="1">
    <location>
        <begin position="480"/>
        <end position="783"/>
    </location>
</feature>
<dbReference type="InterPro" id="IPR004147">
    <property type="entry name" value="ABC1_dom"/>
</dbReference>
<dbReference type="InterPro" id="IPR000719">
    <property type="entry name" value="Prot_kinase_dom"/>
</dbReference>
<dbReference type="PANTHER" id="PTHR45890">
    <property type="entry name" value="AARF DOMAIN CONTAINING KINASE 2 (PREDICTED)"/>
    <property type="match status" value="1"/>
</dbReference>
<dbReference type="SUPFAM" id="SSF46785">
    <property type="entry name" value="Winged helix' DNA-binding domain"/>
    <property type="match status" value="1"/>
</dbReference>
<dbReference type="OrthoDB" id="9795390at2"/>
<accession>A0A229T4P8</accession>